<feature type="compositionally biased region" description="Basic and acidic residues" evidence="1">
    <location>
        <begin position="96"/>
        <end position="126"/>
    </location>
</feature>
<dbReference type="OrthoDB" id="10002384at2759"/>
<evidence type="ECO:0000256" key="1">
    <source>
        <dbReference type="SAM" id="MobiDB-lite"/>
    </source>
</evidence>
<dbReference type="Proteomes" id="UP000292052">
    <property type="component" value="Unassembled WGS sequence"/>
</dbReference>
<feature type="non-terminal residue" evidence="2">
    <location>
        <position position="1"/>
    </location>
</feature>
<protein>
    <submittedName>
        <fullName evidence="2">Uncharacterized protein</fullName>
    </submittedName>
</protein>
<feature type="region of interest" description="Disordered" evidence="1">
    <location>
        <begin position="93"/>
        <end position="126"/>
    </location>
</feature>
<name>A0A482VWI1_ASBVE</name>
<accession>A0A482VWI1</accession>
<proteinExistence type="predicted"/>
<feature type="non-terminal residue" evidence="2">
    <location>
        <position position="268"/>
    </location>
</feature>
<gene>
    <name evidence="2" type="ORF">BDFB_011314</name>
</gene>
<reference evidence="2 3" key="1">
    <citation type="submission" date="2017-03" db="EMBL/GenBank/DDBJ databases">
        <title>Genome of the blue death feigning beetle - Asbolus verrucosus.</title>
        <authorList>
            <person name="Rider S.D."/>
        </authorList>
    </citation>
    <scope>NUCLEOTIDE SEQUENCE [LARGE SCALE GENOMIC DNA]</scope>
    <source>
        <strain evidence="2">Butters</strain>
        <tissue evidence="2">Head and leg muscle</tissue>
    </source>
</reference>
<sequence length="268" mass="31801">ANWEIRNNSSNVAEVLNPKCYDSEDRDTFCTRHNLCYCREKRIRPRLFSRPRECIFDEDVGPRTLRQFKDEDFNVNYSKDGITSRNLGEFSSAHQTDLRQREDEAGLQKRGYDTQKRDKNASSEANLKRLSEFRKDHYFDTHSTEDLMKTIPEHRCVHRFGLDNRFLPQPLNADVYGESRCIICDKPMENPPVNKTDERFKKHKVGTFPKFYKYGLAPKKIYVCNDDNVKIEMMLKRAQKENWECPVEKQPNYFNTYALRYQKGVKVV</sequence>
<comment type="caution">
    <text evidence="2">The sequence shown here is derived from an EMBL/GenBank/DDBJ whole genome shotgun (WGS) entry which is preliminary data.</text>
</comment>
<evidence type="ECO:0000313" key="3">
    <source>
        <dbReference type="Proteomes" id="UP000292052"/>
    </source>
</evidence>
<evidence type="ECO:0000313" key="2">
    <source>
        <dbReference type="EMBL" id="RZC37140.1"/>
    </source>
</evidence>
<dbReference type="EMBL" id="QDEB01055359">
    <property type="protein sequence ID" value="RZC37140.1"/>
    <property type="molecule type" value="Genomic_DNA"/>
</dbReference>
<organism evidence="2 3">
    <name type="scientific">Asbolus verrucosus</name>
    <name type="common">Desert ironclad beetle</name>
    <dbReference type="NCBI Taxonomy" id="1661398"/>
    <lineage>
        <taxon>Eukaryota</taxon>
        <taxon>Metazoa</taxon>
        <taxon>Ecdysozoa</taxon>
        <taxon>Arthropoda</taxon>
        <taxon>Hexapoda</taxon>
        <taxon>Insecta</taxon>
        <taxon>Pterygota</taxon>
        <taxon>Neoptera</taxon>
        <taxon>Endopterygota</taxon>
        <taxon>Coleoptera</taxon>
        <taxon>Polyphaga</taxon>
        <taxon>Cucujiformia</taxon>
        <taxon>Tenebrionidae</taxon>
        <taxon>Pimeliinae</taxon>
        <taxon>Asbolus</taxon>
    </lineage>
</organism>
<keyword evidence="3" id="KW-1185">Reference proteome</keyword>
<dbReference type="AlphaFoldDB" id="A0A482VWI1"/>